<keyword evidence="3 5" id="KW-1133">Transmembrane helix</keyword>
<dbReference type="InterPro" id="IPR003689">
    <property type="entry name" value="ZIP"/>
</dbReference>
<evidence type="ECO:0000256" key="4">
    <source>
        <dbReference type="ARBA" id="ARBA00023136"/>
    </source>
</evidence>
<reference evidence="7" key="1">
    <citation type="submission" date="2017-09" db="EMBL/GenBank/DDBJ databases">
        <title>Depth-based differentiation of microbial function through sediment-hosted aquifers and enrichment of novel symbionts in the deep terrestrial subsurface.</title>
        <authorList>
            <person name="Probst A.J."/>
            <person name="Ladd B."/>
            <person name="Jarett J.K."/>
            <person name="Geller-Mcgrath D.E."/>
            <person name="Sieber C.M.K."/>
            <person name="Emerson J.B."/>
            <person name="Anantharaman K."/>
            <person name="Thomas B.C."/>
            <person name="Malmstrom R."/>
            <person name="Stieglmeier M."/>
            <person name="Klingl A."/>
            <person name="Woyke T."/>
            <person name="Ryan C.M."/>
            <person name="Banfield J.F."/>
        </authorList>
    </citation>
    <scope>NUCLEOTIDE SEQUENCE [LARGE SCALE GENOMIC DNA]</scope>
</reference>
<keyword evidence="4 5" id="KW-0472">Membrane</keyword>
<organism evidence="6 7">
    <name type="scientific">Candidatus Kaiserbacteria bacterium CG10_big_fil_rev_8_21_14_0_10_45_20</name>
    <dbReference type="NCBI Taxonomy" id="1974607"/>
    <lineage>
        <taxon>Bacteria</taxon>
        <taxon>Candidatus Kaiseribacteriota</taxon>
    </lineage>
</organism>
<feature type="transmembrane region" description="Helical" evidence="5">
    <location>
        <begin position="35"/>
        <end position="54"/>
    </location>
</feature>
<dbReference type="GO" id="GO:0016020">
    <property type="term" value="C:membrane"/>
    <property type="evidence" value="ECO:0007669"/>
    <property type="project" value="UniProtKB-SubCell"/>
</dbReference>
<proteinExistence type="predicted"/>
<dbReference type="GO" id="GO:0046873">
    <property type="term" value="F:metal ion transmembrane transporter activity"/>
    <property type="evidence" value="ECO:0007669"/>
    <property type="project" value="InterPro"/>
</dbReference>
<comment type="caution">
    <text evidence="6">The sequence shown here is derived from an EMBL/GenBank/DDBJ whole genome shotgun (WGS) entry which is preliminary data.</text>
</comment>
<evidence type="ECO:0000256" key="3">
    <source>
        <dbReference type="ARBA" id="ARBA00022989"/>
    </source>
</evidence>
<dbReference type="PANTHER" id="PTHR16950">
    <property type="entry name" value="ZINC TRANSPORTER SLC39A7 HISTIDINE-RICH MEMBRANE PROTEIN KE4"/>
    <property type="match status" value="1"/>
</dbReference>
<evidence type="ECO:0000313" key="6">
    <source>
        <dbReference type="EMBL" id="PIR85322.1"/>
    </source>
</evidence>
<evidence type="ECO:0000256" key="5">
    <source>
        <dbReference type="SAM" id="Phobius"/>
    </source>
</evidence>
<protein>
    <recommendedName>
        <fullName evidence="8">ZIP family metal transporter</fullName>
    </recommendedName>
</protein>
<feature type="transmembrane region" description="Helical" evidence="5">
    <location>
        <begin position="191"/>
        <end position="208"/>
    </location>
</feature>
<evidence type="ECO:0000256" key="1">
    <source>
        <dbReference type="ARBA" id="ARBA00004141"/>
    </source>
</evidence>
<feature type="transmembrane region" description="Helical" evidence="5">
    <location>
        <begin position="229"/>
        <end position="249"/>
    </location>
</feature>
<dbReference type="Proteomes" id="UP000229315">
    <property type="component" value="Unassembled WGS sequence"/>
</dbReference>
<feature type="transmembrane region" description="Helical" evidence="5">
    <location>
        <begin position="63"/>
        <end position="81"/>
    </location>
</feature>
<evidence type="ECO:0000256" key="2">
    <source>
        <dbReference type="ARBA" id="ARBA00022692"/>
    </source>
</evidence>
<keyword evidence="2 5" id="KW-0812">Transmembrane</keyword>
<name>A0A2H0UFZ6_9BACT</name>
<dbReference type="Pfam" id="PF02535">
    <property type="entry name" value="Zip"/>
    <property type="match status" value="1"/>
</dbReference>
<dbReference type="EMBL" id="PFBH01000006">
    <property type="protein sequence ID" value="PIR85322.1"/>
    <property type="molecule type" value="Genomic_DNA"/>
</dbReference>
<accession>A0A2H0UFZ6</accession>
<dbReference type="PANTHER" id="PTHR16950:SF16">
    <property type="entry name" value="ZINC TRANSPORTER ZIP13"/>
    <property type="match status" value="1"/>
</dbReference>
<evidence type="ECO:0008006" key="8">
    <source>
        <dbReference type="Google" id="ProtNLM"/>
    </source>
</evidence>
<feature type="transmembrane region" description="Helical" evidence="5">
    <location>
        <begin position="118"/>
        <end position="140"/>
    </location>
</feature>
<gene>
    <name evidence="6" type="ORF">COU15_01135</name>
</gene>
<dbReference type="AlphaFoldDB" id="A0A2H0UFZ6"/>
<sequence length="282" mass="31185">MLLYILLASFAIMLVSLIGIVTVWKYTRAYLERNLNFFVSFAAGVFIVLVFTLIEEVLTHAHTLLYGLGWIVGGFVVAFFITKLYPESHHHGDTHQIKNVSSSRLILGDSFHNIGDGILLAVAFTTSPFLGVVTTLSVLFHELVQEISEFFVLRKSGHSTITALQINFLTASTILIGSVGGYFFLEKFSALEIPALGLAAGALFALLTQDLIPHSLKYAVQKGCGYKHVLAVLAGAVIMFFILTVTSLWHSHEHAIGHDDDHTLEAHSEELHDDHEDHHEPH</sequence>
<evidence type="ECO:0000313" key="7">
    <source>
        <dbReference type="Proteomes" id="UP000229315"/>
    </source>
</evidence>
<comment type="subcellular location">
    <subcellularLocation>
        <location evidence="1">Membrane</location>
        <topology evidence="1">Multi-pass membrane protein</topology>
    </subcellularLocation>
</comment>
<feature type="transmembrane region" description="Helical" evidence="5">
    <location>
        <begin position="161"/>
        <end position="185"/>
    </location>
</feature>